<dbReference type="AlphaFoldDB" id="A0A2N9H3B8"/>
<feature type="compositionally biased region" description="Polar residues" evidence="1">
    <location>
        <begin position="96"/>
        <end position="110"/>
    </location>
</feature>
<proteinExistence type="predicted"/>
<evidence type="ECO:0000313" key="2">
    <source>
        <dbReference type="EMBL" id="SPD06139.1"/>
    </source>
</evidence>
<accession>A0A2N9H3B8</accession>
<evidence type="ECO:0000256" key="1">
    <source>
        <dbReference type="SAM" id="MobiDB-lite"/>
    </source>
</evidence>
<organism evidence="2">
    <name type="scientific">Fagus sylvatica</name>
    <name type="common">Beechnut</name>
    <dbReference type="NCBI Taxonomy" id="28930"/>
    <lineage>
        <taxon>Eukaryota</taxon>
        <taxon>Viridiplantae</taxon>
        <taxon>Streptophyta</taxon>
        <taxon>Embryophyta</taxon>
        <taxon>Tracheophyta</taxon>
        <taxon>Spermatophyta</taxon>
        <taxon>Magnoliopsida</taxon>
        <taxon>eudicotyledons</taxon>
        <taxon>Gunneridae</taxon>
        <taxon>Pentapetalae</taxon>
        <taxon>rosids</taxon>
        <taxon>fabids</taxon>
        <taxon>Fagales</taxon>
        <taxon>Fagaceae</taxon>
        <taxon>Fagus</taxon>
    </lineage>
</organism>
<reference evidence="2" key="1">
    <citation type="submission" date="2018-02" db="EMBL/GenBank/DDBJ databases">
        <authorList>
            <person name="Cohen D.B."/>
            <person name="Kent A.D."/>
        </authorList>
    </citation>
    <scope>NUCLEOTIDE SEQUENCE</scope>
</reference>
<name>A0A2N9H3B8_FAGSY</name>
<protein>
    <submittedName>
        <fullName evidence="2">Uncharacterized protein</fullName>
    </submittedName>
</protein>
<gene>
    <name evidence="2" type="ORF">FSB_LOCUS34021</name>
</gene>
<feature type="region of interest" description="Disordered" evidence="1">
    <location>
        <begin position="89"/>
        <end position="110"/>
    </location>
</feature>
<sequence length="110" mass="11794">METVPLKTHNRRFKIAAQPPHLLSPHLTASLPLALNLLTSRPHALNLTASRLTSSVLTSRPHFSLSASPPSLSLDSVLLLSFSPSLTPLPQSSISHRQSSQAADISLTKS</sequence>
<dbReference type="EMBL" id="OIVN01002751">
    <property type="protein sequence ID" value="SPD06139.1"/>
    <property type="molecule type" value="Genomic_DNA"/>
</dbReference>